<name>A0ABV2V0I9_9ACTN</name>
<evidence type="ECO:0000313" key="2">
    <source>
        <dbReference type="EMBL" id="MET9847323.1"/>
    </source>
</evidence>
<gene>
    <name evidence="2" type="ORF">ABZZ21_22785</name>
</gene>
<comment type="caution">
    <text evidence="2">The sequence shown here is derived from an EMBL/GenBank/DDBJ whole genome shotgun (WGS) entry which is preliminary data.</text>
</comment>
<dbReference type="Proteomes" id="UP001550210">
    <property type="component" value="Unassembled WGS sequence"/>
</dbReference>
<dbReference type="RefSeq" id="WP_355398513.1">
    <property type="nucleotide sequence ID" value="NZ_JBEXPZ010000029.1"/>
</dbReference>
<feature type="domain" description="Ferric siderophore reductase C-terminal" evidence="1">
    <location>
        <begin position="289"/>
        <end position="309"/>
    </location>
</feature>
<protein>
    <submittedName>
        <fullName evidence="2">(2Fe-2S)-binding protein</fullName>
    </submittedName>
</protein>
<accession>A0ABV2V0I9</accession>
<evidence type="ECO:0000313" key="3">
    <source>
        <dbReference type="Proteomes" id="UP001550210"/>
    </source>
</evidence>
<dbReference type="EMBL" id="JBEXPZ010000029">
    <property type="protein sequence ID" value="MET9847323.1"/>
    <property type="molecule type" value="Genomic_DNA"/>
</dbReference>
<sequence length="321" mass="34518">MTMASLALPRAAAPPHAPGLPAATPTYVTGLLAATPTDLVGLPSTPTSVAGLLTAAYRRLDEMCEVLSVRVGEPGQGPTASSPVMATGAVVLTDRREGLEAFVEAEVARIRSRYDHTAPRHVAASRALHDYVWSVALLMSGVWYLERRVPRIAPDDIRVDVTSGTYEIRPGSDLVCLPDDPAAVLDGARTVTHQEALRAELRTAVADHMGPVLEAFGPYVRRGSRALWGMVSDDLVSGLWYLGRTRGDEAAGVRAASEVLPAARAPFPGGADFRVLRTADGHEHPTRTRRGCCLYYTIRPTETCSTCPRTCDAERLRRLEG</sequence>
<keyword evidence="3" id="KW-1185">Reference proteome</keyword>
<organism evidence="2 3">
    <name type="scientific">Streptomyces ossamyceticus</name>
    <dbReference type="NCBI Taxonomy" id="249581"/>
    <lineage>
        <taxon>Bacteria</taxon>
        <taxon>Bacillati</taxon>
        <taxon>Actinomycetota</taxon>
        <taxon>Actinomycetes</taxon>
        <taxon>Kitasatosporales</taxon>
        <taxon>Streptomycetaceae</taxon>
        <taxon>Streptomyces</taxon>
    </lineage>
</organism>
<reference evidence="2 3" key="1">
    <citation type="submission" date="2024-06" db="EMBL/GenBank/DDBJ databases">
        <title>The Natural Products Discovery Center: Release of the First 8490 Sequenced Strains for Exploring Actinobacteria Biosynthetic Diversity.</title>
        <authorList>
            <person name="Kalkreuter E."/>
            <person name="Kautsar S.A."/>
            <person name="Yang D."/>
            <person name="Bader C.D."/>
            <person name="Teijaro C.N."/>
            <person name="Fluegel L."/>
            <person name="Davis C.M."/>
            <person name="Simpson J.R."/>
            <person name="Lauterbach L."/>
            <person name="Steele A.D."/>
            <person name="Gui C."/>
            <person name="Meng S."/>
            <person name="Li G."/>
            <person name="Viehrig K."/>
            <person name="Ye F."/>
            <person name="Su P."/>
            <person name="Kiefer A.F."/>
            <person name="Nichols A."/>
            <person name="Cepeda A.J."/>
            <person name="Yan W."/>
            <person name="Fan B."/>
            <person name="Jiang Y."/>
            <person name="Adhikari A."/>
            <person name="Zheng C.-J."/>
            <person name="Schuster L."/>
            <person name="Cowan T.M."/>
            <person name="Smanski M.J."/>
            <person name="Chevrette M.G."/>
            <person name="De Carvalho L.P.S."/>
            <person name="Shen B."/>
        </authorList>
    </citation>
    <scope>NUCLEOTIDE SEQUENCE [LARGE SCALE GENOMIC DNA]</scope>
    <source>
        <strain evidence="2 3">NPDC006434</strain>
    </source>
</reference>
<dbReference type="InterPro" id="IPR024726">
    <property type="entry name" value="FhuF_C"/>
</dbReference>
<dbReference type="Pfam" id="PF11575">
    <property type="entry name" value="FhuF_C"/>
    <property type="match status" value="1"/>
</dbReference>
<proteinExistence type="predicted"/>
<evidence type="ECO:0000259" key="1">
    <source>
        <dbReference type="Pfam" id="PF11575"/>
    </source>
</evidence>